<dbReference type="RefSeq" id="WP_204905373.1">
    <property type="nucleotide sequence ID" value="NZ_JACJKS010000002.1"/>
</dbReference>
<reference evidence="1" key="2">
    <citation type="journal article" date="2021" name="Sci. Rep.">
        <title>The distribution of antibiotic resistance genes in chicken gut microbiota commensals.</title>
        <authorList>
            <person name="Juricova H."/>
            <person name="Matiasovicova J."/>
            <person name="Kubasova T."/>
            <person name="Cejkova D."/>
            <person name="Rychlik I."/>
        </authorList>
    </citation>
    <scope>NUCLEOTIDE SEQUENCE</scope>
    <source>
        <strain evidence="1">An582</strain>
    </source>
</reference>
<dbReference type="Proteomes" id="UP000705508">
    <property type="component" value="Unassembled WGS sequence"/>
</dbReference>
<accession>A0A938X9D0</accession>
<proteinExistence type="predicted"/>
<reference evidence="1" key="1">
    <citation type="submission" date="2020-08" db="EMBL/GenBank/DDBJ databases">
        <authorList>
            <person name="Cejkova D."/>
            <person name="Kubasova T."/>
            <person name="Jahodarova E."/>
            <person name="Rychlik I."/>
        </authorList>
    </citation>
    <scope>NUCLEOTIDE SEQUENCE</scope>
    <source>
        <strain evidence="1">An582</strain>
    </source>
</reference>
<evidence type="ECO:0000313" key="1">
    <source>
        <dbReference type="EMBL" id="MBM6947313.1"/>
    </source>
</evidence>
<protein>
    <submittedName>
        <fullName evidence="1">Uncharacterized protein</fullName>
    </submittedName>
</protein>
<sequence>MAVTRQMIFPLAFYKKSKFNGSKGKLNYRIEKVSEGEGEEKEEFFLLSVWKGPFCYDATKEQKTTRRYPFSEEGLDAVVEELNRM</sequence>
<dbReference type="AlphaFoldDB" id="A0A938X9D0"/>
<organism evidence="1 2">
    <name type="scientific">Mordavella massiliensis</name>
    <dbReference type="NCBI Taxonomy" id="1871024"/>
    <lineage>
        <taxon>Bacteria</taxon>
        <taxon>Bacillati</taxon>
        <taxon>Bacillota</taxon>
        <taxon>Clostridia</taxon>
        <taxon>Eubacteriales</taxon>
        <taxon>Clostridiaceae</taxon>
        <taxon>Mordavella</taxon>
    </lineage>
</organism>
<comment type="caution">
    <text evidence="1">The sequence shown here is derived from an EMBL/GenBank/DDBJ whole genome shotgun (WGS) entry which is preliminary data.</text>
</comment>
<evidence type="ECO:0000313" key="2">
    <source>
        <dbReference type="Proteomes" id="UP000705508"/>
    </source>
</evidence>
<name>A0A938X9D0_9CLOT</name>
<gene>
    <name evidence="1" type="ORF">H6A20_01370</name>
</gene>
<dbReference type="EMBL" id="JACJKS010000002">
    <property type="protein sequence ID" value="MBM6947313.1"/>
    <property type="molecule type" value="Genomic_DNA"/>
</dbReference>